<evidence type="ECO:0000256" key="7">
    <source>
        <dbReference type="ARBA" id="ARBA00022605"/>
    </source>
</evidence>
<gene>
    <name evidence="17" type="primary">ARG2</name>
    <name evidence="17" type="ORF">QQX98_005759</name>
</gene>
<reference evidence="17 18" key="1">
    <citation type="journal article" date="2025" name="Microbiol. Resour. Announc.">
        <title>Draft genome sequences for Neonectria magnoliae and Neonectria punicea, canker pathogens of Liriodendron tulipifera and Acer saccharum in West Virginia.</title>
        <authorList>
            <person name="Petronek H.M."/>
            <person name="Kasson M.T."/>
            <person name="Metheny A.M."/>
            <person name="Stauder C.M."/>
            <person name="Lovett B."/>
            <person name="Lynch S.C."/>
            <person name="Garnas J.R."/>
            <person name="Kasson L.R."/>
            <person name="Stajich J.E."/>
        </authorList>
    </citation>
    <scope>NUCLEOTIDE SEQUENCE [LARGE SCALE GENOMIC DNA]</scope>
    <source>
        <strain evidence="17 18">NRRL 64653</strain>
    </source>
</reference>
<evidence type="ECO:0000256" key="2">
    <source>
        <dbReference type="ARBA" id="ARBA00004173"/>
    </source>
</evidence>
<evidence type="ECO:0000256" key="11">
    <source>
        <dbReference type="ARBA" id="ARBA00023315"/>
    </source>
</evidence>
<protein>
    <recommendedName>
        <fullName evidence="6 15">Amino-acid acetyltransferase, mitochondrial</fullName>
        <ecNumber evidence="5 15">2.3.1.1</ecNumber>
    </recommendedName>
    <alternativeName>
        <fullName evidence="12 15">Glutamate N-acetyltransferase</fullName>
    </alternativeName>
    <alternativeName>
        <fullName evidence="13 15">N-acetylglutamate synthase</fullName>
    </alternativeName>
</protein>
<evidence type="ECO:0000256" key="10">
    <source>
        <dbReference type="ARBA" id="ARBA00023128"/>
    </source>
</evidence>
<comment type="function">
    <text evidence="1 15">N-acetylglutamate synthase involved in arginine biosynthesis.</text>
</comment>
<sequence length="669" mass="72974">MTCTRAWKKASSCGPCLPLTEPRIARGRGQQCLFSGIARGYASQAASSGSGSGSSPPSRLGSGAARYMSAASSARAMKRALDRDVIVSVLEVSATKRDAKGYLQKYTSRNQKNPKNPKALANAPKFIQAGEIQDALPDVPQPLHVAIMKLRAPQEIDSETLRGVGKTLAQLRKLGLSSVVVVDCGVEESRLVAQDQVFRLCEAIDAYGEPGTRLVKDIFYHRAPPSEISPSFLSTDIHLEDRGLIERMLRDGKIPVIPSVVARDVTRPSQPIDSNKIVLALTRYFAGLQFIDRTESNGEDAELVRPKTVASVERIILLDPLGAIPATGRRAWHRFINIEQEYTSIMKELMGPDGSPLAHENPARASVTAHAANLDLARDALAMLPSTSSALITTPSAAANTHVPSSGSSTSITSFDFGGMVTTRRKKNPLIHNLLTDKPVFSSSLPVPRAHIDAKPPASELSSVSTLLKRGMPLTVFPDARLNSWRPPVPGGPRLRLTDNCIDLPRLVHLIEDSFGRKLDVEDYLKRVNDNLAGIIIAGEYEGGAILTWEIPDGLDERTAYEQRRLVPYLDKFAVLKKSQGSGGVADVVFNAMVRGAFPDGVCWRSRKDNPVNKWYFERSAGTEKLPGCNWTMFWTTPGLDSRDPALLDYESVCRGVEPSWADNKHILD</sequence>
<dbReference type="Gene3D" id="3.40.1160.10">
    <property type="entry name" value="Acetylglutamate kinase-like"/>
    <property type="match status" value="1"/>
</dbReference>
<evidence type="ECO:0000256" key="9">
    <source>
        <dbReference type="ARBA" id="ARBA00022946"/>
    </source>
</evidence>
<evidence type="ECO:0000256" key="13">
    <source>
        <dbReference type="ARBA" id="ARBA00033251"/>
    </source>
</evidence>
<dbReference type="PROSITE" id="PS51731">
    <property type="entry name" value="GNAT_NAGS"/>
    <property type="match status" value="1"/>
</dbReference>
<dbReference type="Pfam" id="PF04768">
    <property type="entry name" value="NAT"/>
    <property type="match status" value="1"/>
</dbReference>
<feature type="domain" description="N-acetyltransferase" evidence="16">
    <location>
        <begin position="491"/>
        <end position="659"/>
    </location>
</feature>
<evidence type="ECO:0000256" key="8">
    <source>
        <dbReference type="ARBA" id="ARBA00022679"/>
    </source>
</evidence>
<comment type="pathway">
    <text evidence="3 15">Amino-acid biosynthesis; L-arginine biosynthesis; N(2)-acetyl-L-ornithine from L-glutamate: step 1/4.</text>
</comment>
<dbReference type="InterPro" id="IPR011190">
    <property type="entry name" value="GlcNAc_Synth_fun"/>
</dbReference>
<evidence type="ECO:0000259" key="16">
    <source>
        <dbReference type="PROSITE" id="PS51731"/>
    </source>
</evidence>
<evidence type="ECO:0000256" key="5">
    <source>
        <dbReference type="ARBA" id="ARBA00012697"/>
    </source>
</evidence>
<accession>A0ABR1H3B9</accession>
<proteinExistence type="inferred from homology"/>
<evidence type="ECO:0000313" key="18">
    <source>
        <dbReference type="Proteomes" id="UP001498476"/>
    </source>
</evidence>
<dbReference type="InterPro" id="IPR036393">
    <property type="entry name" value="AceGlu_kinase-like_sf"/>
</dbReference>
<evidence type="ECO:0000256" key="14">
    <source>
        <dbReference type="ARBA" id="ARBA00048372"/>
    </source>
</evidence>
<comment type="catalytic activity">
    <reaction evidence="14 15">
        <text>L-glutamate + acetyl-CoA = N-acetyl-L-glutamate + CoA + H(+)</text>
        <dbReference type="Rhea" id="RHEA:24292"/>
        <dbReference type="ChEBI" id="CHEBI:15378"/>
        <dbReference type="ChEBI" id="CHEBI:29985"/>
        <dbReference type="ChEBI" id="CHEBI:44337"/>
        <dbReference type="ChEBI" id="CHEBI:57287"/>
        <dbReference type="ChEBI" id="CHEBI:57288"/>
        <dbReference type="EC" id="2.3.1.1"/>
    </reaction>
</comment>
<dbReference type="Gene3D" id="3.40.630.30">
    <property type="match status" value="1"/>
</dbReference>
<name>A0ABR1H3B9_9HYPO</name>
<dbReference type="EC" id="2.3.1.1" evidence="5 15"/>
<evidence type="ECO:0000256" key="12">
    <source>
        <dbReference type="ARBA" id="ARBA00030346"/>
    </source>
</evidence>
<comment type="similarity">
    <text evidence="4 15">Belongs to the acetyltransferase family.</text>
</comment>
<keyword evidence="9" id="KW-0809">Transit peptide</keyword>
<comment type="subcellular location">
    <subcellularLocation>
        <location evidence="2 15">Mitochondrion</location>
    </subcellularLocation>
</comment>
<dbReference type="GO" id="GO:0016746">
    <property type="term" value="F:acyltransferase activity"/>
    <property type="evidence" value="ECO:0007669"/>
    <property type="project" value="UniProtKB-KW"/>
</dbReference>
<evidence type="ECO:0000256" key="3">
    <source>
        <dbReference type="ARBA" id="ARBA00004925"/>
    </source>
</evidence>
<organism evidence="17 18">
    <name type="scientific">Neonectria punicea</name>
    <dbReference type="NCBI Taxonomy" id="979145"/>
    <lineage>
        <taxon>Eukaryota</taxon>
        <taxon>Fungi</taxon>
        <taxon>Dikarya</taxon>
        <taxon>Ascomycota</taxon>
        <taxon>Pezizomycotina</taxon>
        <taxon>Sordariomycetes</taxon>
        <taxon>Hypocreomycetidae</taxon>
        <taxon>Hypocreales</taxon>
        <taxon>Nectriaceae</taxon>
        <taxon>Neonectria</taxon>
    </lineage>
</organism>
<comment type="caution">
    <text evidence="17">The sequence shown here is derived from an EMBL/GenBank/DDBJ whole genome shotgun (WGS) entry which is preliminary data.</text>
</comment>
<keyword evidence="10 15" id="KW-0496">Mitochondrion</keyword>
<evidence type="ECO:0000256" key="1">
    <source>
        <dbReference type="ARBA" id="ARBA00002294"/>
    </source>
</evidence>
<evidence type="ECO:0000313" key="17">
    <source>
        <dbReference type="EMBL" id="KAK7415615.1"/>
    </source>
</evidence>
<dbReference type="PANTHER" id="PTHR23342:SF4">
    <property type="entry name" value="AMINO-ACID ACETYLTRANSFERASE, MITOCHONDRIAL"/>
    <property type="match status" value="1"/>
</dbReference>
<dbReference type="PANTHER" id="PTHR23342">
    <property type="entry name" value="N-ACETYLGLUTAMATE SYNTHASE"/>
    <property type="match status" value="1"/>
</dbReference>
<keyword evidence="11 15" id="KW-0012">Acyltransferase</keyword>
<evidence type="ECO:0000256" key="6">
    <source>
        <dbReference type="ARBA" id="ARBA00018802"/>
    </source>
</evidence>
<keyword evidence="18" id="KW-1185">Reference proteome</keyword>
<dbReference type="InterPro" id="IPR006855">
    <property type="entry name" value="Vertebrate-like_GNAT_dom"/>
</dbReference>
<dbReference type="PIRSF" id="PIRSF007892">
    <property type="entry name" value="NAGS_fungal"/>
    <property type="match status" value="1"/>
</dbReference>
<evidence type="ECO:0000256" key="15">
    <source>
        <dbReference type="PIRNR" id="PIRNR007892"/>
    </source>
</evidence>
<evidence type="ECO:0000256" key="4">
    <source>
        <dbReference type="ARBA" id="ARBA00008694"/>
    </source>
</evidence>
<keyword evidence="8 15" id="KW-0808">Transferase</keyword>
<dbReference type="Proteomes" id="UP001498476">
    <property type="component" value="Unassembled WGS sequence"/>
</dbReference>
<dbReference type="CDD" id="cd04266">
    <property type="entry name" value="DUF619-NAGS-FABP"/>
    <property type="match status" value="1"/>
</dbReference>
<dbReference type="EMBL" id="JAZAVJ010000080">
    <property type="protein sequence ID" value="KAK7415615.1"/>
    <property type="molecule type" value="Genomic_DNA"/>
</dbReference>
<keyword evidence="7 15" id="KW-0028">Amino-acid biosynthesis</keyword>